<comment type="caution">
    <text evidence="1">The sequence shown here is derived from an EMBL/GenBank/DDBJ whole genome shotgun (WGS) entry which is preliminary data.</text>
</comment>
<dbReference type="Proteomes" id="UP000244523">
    <property type="component" value="Unassembled WGS sequence"/>
</dbReference>
<gene>
    <name evidence="1" type="ORF">C8N45_101589</name>
</gene>
<dbReference type="OrthoDB" id="7872669at2"/>
<organism evidence="1 2">
    <name type="scientific">Yoonia sediminilitoris</name>
    <dbReference type="NCBI Taxonomy" id="1286148"/>
    <lineage>
        <taxon>Bacteria</taxon>
        <taxon>Pseudomonadati</taxon>
        <taxon>Pseudomonadota</taxon>
        <taxon>Alphaproteobacteria</taxon>
        <taxon>Rhodobacterales</taxon>
        <taxon>Paracoccaceae</taxon>
        <taxon>Yoonia</taxon>
    </lineage>
</organism>
<evidence type="ECO:0000313" key="1">
    <source>
        <dbReference type="EMBL" id="PUB18998.1"/>
    </source>
</evidence>
<evidence type="ECO:0000313" key="2">
    <source>
        <dbReference type="Proteomes" id="UP000244523"/>
    </source>
</evidence>
<dbReference type="PROSITE" id="PS51257">
    <property type="entry name" value="PROKAR_LIPOPROTEIN"/>
    <property type="match status" value="1"/>
</dbReference>
<protein>
    <recommendedName>
        <fullName evidence="3">Transferrin-binding protein B C-lobe/N-lobe beta barrel domain-containing protein</fullName>
    </recommendedName>
</protein>
<proteinExistence type="predicted"/>
<keyword evidence="2" id="KW-1185">Reference proteome</keyword>
<accession>A0A2T6KR09</accession>
<sequence length="204" mass="20553">MKISTRILATTSIAVLLAGCDNNSSSTTTPVVPTPPAGYTSFADIIVDGDALQDKYTDANGLLLPGIMPADEADIPDVGSATYDGFISGDVGGSTLIGQLTVEAAFDTNTIDSTATNFFHETDGAYTGDLTGAGLLDQDPLPGVSQVSTNLDGTLSNGGTDYATSIALEGDIIANGTDPIGGVAGFADGLVGAEFFTGVFAAER</sequence>
<dbReference type="RefSeq" id="WP_114427804.1">
    <property type="nucleotide sequence ID" value="NZ_QBUD01000001.1"/>
</dbReference>
<evidence type="ECO:0008006" key="3">
    <source>
        <dbReference type="Google" id="ProtNLM"/>
    </source>
</evidence>
<name>A0A2T6KR09_9RHOB</name>
<dbReference type="AlphaFoldDB" id="A0A2T6KR09"/>
<reference evidence="1 2" key="1">
    <citation type="submission" date="2018-04" db="EMBL/GenBank/DDBJ databases">
        <title>Genomic Encyclopedia of Archaeal and Bacterial Type Strains, Phase II (KMG-II): from individual species to whole genera.</title>
        <authorList>
            <person name="Goeker M."/>
        </authorList>
    </citation>
    <scope>NUCLEOTIDE SEQUENCE [LARGE SCALE GENOMIC DNA]</scope>
    <source>
        <strain evidence="1 2">DSM 29955</strain>
    </source>
</reference>
<dbReference type="EMBL" id="QBUD01000001">
    <property type="protein sequence ID" value="PUB18998.1"/>
    <property type="molecule type" value="Genomic_DNA"/>
</dbReference>